<dbReference type="InterPro" id="IPR000490">
    <property type="entry name" value="Glyco_hydro_17"/>
</dbReference>
<dbReference type="InterPro" id="IPR017853">
    <property type="entry name" value="GH"/>
</dbReference>
<dbReference type="Pfam" id="PF00332">
    <property type="entry name" value="Glyco_hydro_17"/>
    <property type="match status" value="1"/>
</dbReference>
<keyword evidence="10" id="KW-1185">Reference proteome</keyword>
<dbReference type="PROSITE" id="PS00587">
    <property type="entry name" value="GLYCOSYL_HYDROL_F17"/>
    <property type="match status" value="1"/>
</dbReference>
<name>A0AAD3XXV2_NEPGR</name>
<evidence type="ECO:0000256" key="2">
    <source>
        <dbReference type="ARBA" id="ARBA00008773"/>
    </source>
</evidence>
<evidence type="ECO:0000256" key="4">
    <source>
        <dbReference type="ARBA" id="ARBA00022729"/>
    </source>
</evidence>
<dbReference type="Proteomes" id="UP001279734">
    <property type="component" value="Unassembled WGS sequence"/>
</dbReference>
<comment type="similarity">
    <text evidence="2 7">Belongs to the glycosyl hydrolase 17 family.</text>
</comment>
<evidence type="ECO:0000313" key="10">
    <source>
        <dbReference type="Proteomes" id="UP001279734"/>
    </source>
</evidence>
<protein>
    <recommendedName>
        <fullName evidence="3">glucan endo-1,3-beta-D-glucosidase</fullName>
        <ecNumber evidence="3">3.2.1.39</ecNumber>
    </recommendedName>
</protein>
<dbReference type="GO" id="GO:0005975">
    <property type="term" value="P:carbohydrate metabolic process"/>
    <property type="evidence" value="ECO:0007669"/>
    <property type="project" value="InterPro"/>
</dbReference>
<evidence type="ECO:0000313" key="9">
    <source>
        <dbReference type="EMBL" id="GMH20265.1"/>
    </source>
</evidence>
<dbReference type="AlphaFoldDB" id="A0AAD3XXV2"/>
<accession>A0AAD3XXV2</accession>
<organism evidence="9 10">
    <name type="scientific">Nepenthes gracilis</name>
    <name type="common">Slender pitcher plant</name>
    <dbReference type="NCBI Taxonomy" id="150966"/>
    <lineage>
        <taxon>Eukaryota</taxon>
        <taxon>Viridiplantae</taxon>
        <taxon>Streptophyta</taxon>
        <taxon>Embryophyta</taxon>
        <taxon>Tracheophyta</taxon>
        <taxon>Spermatophyta</taxon>
        <taxon>Magnoliopsida</taxon>
        <taxon>eudicotyledons</taxon>
        <taxon>Gunneridae</taxon>
        <taxon>Pentapetalae</taxon>
        <taxon>Caryophyllales</taxon>
        <taxon>Nepenthaceae</taxon>
        <taxon>Nepenthes</taxon>
    </lineage>
</organism>
<comment type="catalytic activity">
    <reaction evidence="1">
        <text>Hydrolysis of (1-&gt;3)-beta-D-glucosidic linkages in (1-&gt;3)-beta-D-glucans.</text>
        <dbReference type="EC" id="3.2.1.39"/>
    </reaction>
</comment>
<evidence type="ECO:0000256" key="8">
    <source>
        <dbReference type="RuleBase" id="RU004336"/>
    </source>
</evidence>
<dbReference type="EC" id="3.2.1.39" evidence="3"/>
<sequence>MVSCSFINWLFFSIRIPFADFGLAQFMRLNGRFSSKPLIQLFSKNVESGVRGSRRIIGINYGTKGSNLPSPYQSIRTLTSMQAHYVKLYDANHETLKLLSNTNIRVSIMLPDKLIPQIASNHTIARQWFDDNVLAYYPLTKIRFIMVGNEVLGTRNPDQWNNLVPAMKIIWHSLKTHHVHNIKIGTPMAMDILGSTFPPSNGSFRTDILATMSQLLDFLNGTRSFFFLNVYPYFPWSENQNNISLDFTLFRGEHLTYRDPGSGLLYTNLLDQMLDSVNSAMSKLGFPTVRIAISETGWPNNGNVAETGANIYNAATYNRNLIRKITSTPPLGTPARPGAVIPTFLFSLYDEDLKDGPETERHWGLFRPDGTPVYEIDLTGSRTSYGRQFPSVTV</sequence>
<evidence type="ECO:0000256" key="3">
    <source>
        <dbReference type="ARBA" id="ARBA00012780"/>
    </source>
</evidence>
<gene>
    <name evidence="9" type="ORF">Nepgr_022106</name>
</gene>
<keyword evidence="5 8" id="KW-0378">Hydrolase</keyword>
<comment type="caution">
    <text evidence="9">The sequence shown here is derived from an EMBL/GenBank/DDBJ whole genome shotgun (WGS) entry which is preliminary data.</text>
</comment>
<dbReference type="FunFam" id="3.20.20.80:FF:000005">
    <property type="entry name" value="Glucan endo-1,3-beta-glucosidase 14"/>
    <property type="match status" value="1"/>
</dbReference>
<dbReference type="PANTHER" id="PTHR32227">
    <property type="entry name" value="GLUCAN ENDO-1,3-BETA-GLUCOSIDASE BG1-RELATED-RELATED"/>
    <property type="match status" value="1"/>
</dbReference>
<evidence type="ECO:0000256" key="1">
    <source>
        <dbReference type="ARBA" id="ARBA00000382"/>
    </source>
</evidence>
<dbReference type="EMBL" id="BSYO01000021">
    <property type="protein sequence ID" value="GMH20265.1"/>
    <property type="molecule type" value="Genomic_DNA"/>
</dbReference>
<reference evidence="9" key="1">
    <citation type="submission" date="2023-05" db="EMBL/GenBank/DDBJ databases">
        <title>Nepenthes gracilis genome sequencing.</title>
        <authorList>
            <person name="Fukushima K."/>
        </authorList>
    </citation>
    <scope>NUCLEOTIDE SEQUENCE</scope>
    <source>
        <strain evidence="9">SING2019-196</strain>
    </source>
</reference>
<evidence type="ECO:0000256" key="6">
    <source>
        <dbReference type="ARBA" id="ARBA00023295"/>
    </source>
</evidence>
<dbReference type="InterPro" id="IPR044965">
    <property type="entry name" value="Glyco_hydro_17_plant"/>
</dbReference>
<keyword evidence="4" id="KW-0732">Signal</keyword>
<evidence type="ECO:0000256" key="7">
    <source>
        <dbReference type="RuleBase" id="RU004335"/>
    </source>
</evidence>
<dbReference type="SUPFAM" id="SSF51445">
    <property type="entry name" value="(Trans)glycosidases"/>
    <property type="match status" value="1"/>
</dbReference>
<dbReference type="Gene3D" id="3.20.20.80">
    <property type="entry name" value="Glycosidases"/>
    <property type="match status" value="1"/>
</dbReference>
<evidence type="ECO:0000256" key="5">
    <source>
        <dbReference type="ARBA" id="ARBA00022801"/>
    </source>
</evidence>
<proteinExistence type="inferred from homology"/>
<dbReference type="GO" id="GO:0042973">
    <property type="term" value="F:glucan endo-1,3-beta-D-glucosidase activity"/>
    <property type="evidence" value="ECO:0007669"/>
    <property type="project" value="UniProtKB-EC"/>
</dbReference>
<keyword evidence="6 8" id="KW-0326">Glycosidase</keyword>